<dbReference type="EMBL" id="KI669462">
    <property type="protein sequence ID" value="OCF58515.1"/>
    <property type="molecule type" value="Genomic_DNA"/>
</dbReference>
<evidence type="ECO:0000256" key="1">
    <source>
        <dbReference type="SAM" id="MobiDB-lite"/>
    </source>
</evidence>
<organism evidence="2 3">
    <name type="scientific">Kwoniella mangroviensis CBS 10435</name>
    <dbReference type="NCBI Taxonomy" id="1331196"/>
    <lineage>
        <taxon>Eukaryota</taxon>
        <taxon>Fungi</taxon>
        <taxon>Dikarya</taxon>
        <taxon>Basidiomycota</taxon>
        <taxon>Agaricomycotina</taxon>
        <taxon>Tremellomycetes</taxon>
        <taxon>Tremellales</taxon>
        <taxon>Cryptococcaceae</taxon>
        <taxon>Kwoniella</taxon>
    </lineage>
</organism>
<reference evidence="2 3" key="1">
    <citation type="submission" date="2013-07" db="EMBL/GenBank/DDBJ databases">
        <title>The Genome Sequence of Kwoniella mangroviensis CBS10435.</title>
        <authorList>
            <consortium name="The Broad Institute Genome Sequencing Platform"/>
            <person name="Cuomo C."/>
            <person name="Litvintseva A."/>
            <person name="Chen Y."/>
            <person name="Heitman J."/>
            <person name="Sun S."/>
            <person name="Springer D."/>
            <person name="Dromer F."/>
            <person name="Young S.K."/>
            <person name="Zeng Q."/>
            <person name="Gargeya S."/>
            <person name="Fitzgerald M."/>
            <person name="Abouelleil A."/>
            <person name="Alvarado L."/>
            <person name="Berlin A.M."/>
            <person name="Chapman S.B."/>
            <person name="Dewar J."/>
            <person name="Goldberg J."/>
            <person name="Griggs A."/>
            <person name="Gujja S."/>
            <person name="Hansen M."/>
            <person name="Howarth C."/>
            <person name="Imamovic A."/>
            <person name="Larimer J."/>
            <person name="McCowan C."/>
            <person name="Murphy C."/>
            <person name="Pearson M."/>
            <person name="Priest M."/>
            <person name="Roberts A."/>
            <person name="Saif S."/>
            <person name="Shea T."/>
            <person name="Sykes S."/>
            <person name="Wortman J."/>
            <person name="Nusbaum C."/>
            <person name="Birren B."/>
        </authorList>
    </citation>
    <scope>NUCLEOTIDE SEQUENCE [LARGE SCALE GENOMIC DNA]</scope>
    <source>
        <strain evidence="2 3">CBS 10435</strain>
    </source>
</reference>
<feature type="region of interest" description="Disordered" evidence="1">
    <location>
        <begin position="86"/>
        <end position="123"/>
    </location>
</feature>
<evidence type="ECO:0000313" key="3">
    <source>
        <dbReference type="Proteomes" id="UP000092583"/>
    </source>
</evidence>
<feature type="compositionally biased region" description="Polar residues" evidence="1">
    <location>
        <begin position="88"/>
        <end position="104"/>
    </location>
</feature>
<sequence length="270" mass="30727">MSRHIRTSIDETIPPSEWQVDFDNTICADLALSTNIQADSLNLSEYISGLPSACSMPLTPKSDDFYRRSSSAVSTDDFFQYREPKEACSTSGSMNSKGGTSLSASRVRKQQKQHSKKTWKMSAWAHENKKTRDKMYRQQREQKRKLELSSLKEMILNLKKDKSDLEYTNSQLIAERDQISSNTTKSELSSQETLGTLEIVNNSLSARCAGLEDENGRLKNTIQWYGSDCSKMIDTLASISKDFEVSVEEQDERNQSRIEYLESLVTELQK</sequence>
<keyword evidence="3" id="KW-1185">Reference proteome</keyword>
<protein>
    <recommendedName>
        <fullName evidence="4">BZIP domain-containing protein</fullName>
    </recommendedName>
</protein>
<dbReference type="Proteomes" id="UP000092583">
    <property type="component" value="Unassembled WGS sequence"/>
</dbReference>
<proteinExistence type="predicted"/>
<evidence type="ECO:0000313" key="2">
    <source>
        <dbReference type="EMBL" id="OCF58515.1"/>
    </source>
</evidence>
<dbReference type="AlphaFoldDB" id="A0A1B9ISL0"/>
<accession>A0A1B9ISL0</accession>
<feature type="compositionally biased region" description="Basic residues" evidence="1">
    <location>
        <begin position="106"/>
        <end position="119"/>
    </location>
</feature>
<gene>
    <name evidence="2" type="ORF">L486_04548</name>
</gene>
<evidence type="ECO:0008006" key="4">
    <source>
        <dbReference type="Google" id="ProtNLM"/>
    </source>
</evidence>
<reference evidence="3" key="2">
    <citation type="submission" date="2013-12" db="EMBL/GenBank/DDBJ databases">
        <title>Evolution of pathogenesis and genome organization in the Tremellales.</title>
        <authorList>
            <person name="Cuomo C."/>
            <person name="Litvintseva A."/>
            <person name="Heitman J."/>
            <person name="Chen Y."/>
            <person name="Sun S."/>
            <person name="Springer D."/>
            <person name="Dromer F."/>
            <person name="Young S."/>
            <person name="Zeng Q."/>
            <person name="Chapman S."/>
            <person name="Gujja S."/>
            <person name="Saif S."/>
            <person name="Birren B."/>
        </authorList>
    </citation>
    <scope>NUCLEOTIDE SEQUENCE [LARGE SCALE GENOMIC DNA]</scope>
    <source>
        <strain evidence="3">CBS 10435</strain>
    </source>
</reference>
<name>A0A1B9ISL0_9TREE</name>